<accession>A0AAW6BPA2</accession>
<feature type="region of interest" description="Disordered" evidence="1">
    <location>
        <begin position="181"/>
        <end position="205"/>
    </location>
</feature>
<evidence type="ECO:0008006" key="4">
    <source>
        <dbReference type="Google" id="ProtNLM"/>
    </source>
</evidence>
<dbReference type="AlphaFoldDB" id="A0AAW6BPA2"/>
<reference evidence="2" key="1">
    <citation type="submission" date="2023-01" db="EMBL/GenBank/DDBJ databases">
        <title>Genome sequencing of Photorhabdus bodei 09-20.</title>
        <authorList>
            <person name="Kalindamar S."/>
            <person name="Kumru S."/>
        </authorList>
    </citation>
    <scope>NUCLEOTIDE SEQUENCE</scope>
    <source>
        <strain evidence="2">09-20</strain>
    </source>
</reference>
<organism evidence="2 3">
    <name type="scientific">Photorhabdus bodei</name>
    <dbReference type="NCBI Taxonomy" id="2029681"/>
    <lineage>
        <taxon>Bacteria</taxon>
        <taxon>Pseudomonadati</taxon>
        <taxon>Pseudomonadota</taxon>
        <taxon>Gammaproteobacteria</taxon>
        <taxon>Enterobacterales</taxon>
        <taxon>Morganellaceae</taxon>
        <taxon>Photorhabdus</taxon>
    </lineage>
</organism>
<evidence type="ECO:0000256" key="1">
    <source>
        <dbReference type="SAM" id="MobiDB-lite"/>
    </source>
</evidence>
<comment type="caution">
    <text evidence="2">The sequence shown here is derived from an EMBL/GenBank/DDBJ whole genome shotgun (WGS) entry which is preliminary data.</text>
</comment>
<proteinExistence type="predicted"/>
<dbReference type="EMBL" id="JAQMFO010000045">
    <property type="protein sequence ID" value="MDB6374421.1"/>
    <property type="molecule type" value="Genomic_DNA"/>
</dbReference>
<evidence type="ECO:0000313" key="3">
    <source>
        <dbReference type="Proteomes" id="UP001212996"/>
    </source>
</evidence>
<dbReference type="Proteomes" id="UP001212996">
    <property type="component" value="Unassembled WGS sequence"/>
</dbReference>
<feature type="compositionally biased region" description="Polar residues" evidence="1">
    <location>
        <begin position="191"/>
        <end position="205"/>
    </location>
</feature>
<sequence length="205" mass="22308">MINPIRRFRHYGSIVLLCGVGSWLCGVGYKLAELRLQPKIDQEIENRKAAELSFYMAQKATAELNAGALHDLIEKQQAQQHANEKISNDLYAAITRLSQTTQRIEQTIPDALERDGYTYTGIGPDGLRLYQTALGYHHAAPGDFRLSDYPVNVAAHADKTARPDIGGTACVADSCQPVRPMEPGTGAKAAGNQSLGRPTTGKTTK</sequence>
<name>A0AAW6BPA2_9GAMM</name>
<gene>
    <name evidence="2" type="ORF">PH362_21450</name>
</gene>
<evidence type="ECO:0000313" key="2">
    <source>
        <dbReference type="EMBL" id="MDB6374421.1"/>
    </source>
</evidence>
<protein>
    <recommendedName>
        <fullName evidence="4">Pilus assembly protein</fullName>
    </recommendedName>
</protein>
<dbReference type="RefSeq" id="WP_271867628.1">
    <property type="nucleotide sequence ID" value="NZ_JAQMFO010000045.1"/>
</dbReference>